<proteinExistence type="inferred from homology"/>
<dbReference type="InterPro" id="IPR002937">
    <property type="entry name" value="Amino_oxidase"/>
</dbReference>
<dbReference type="Pfam" id="PF01593">
    <property type="entry name" value="Amino_oxidase"/>
    <property type="match status" value="1"/>
</dbReference>
<dbReference type="PANTHER" id="PTHR43734">
    <property type="entry name" value="PHYTOENE DESATURASE"/>
    <property type="match status" value="1"/>
</dbReference>
<gene>
    <name evidence="7" type="primary">crtI_2</name>
    <name evidence="7" type="ORF">Ataiwa_34120</name>
</gene>
<evidence type="ECO:0000256" key="4">
    <source>
        <dbReference type="ARBA" id="ARBA00023002"/>
    </source>
</evidence>
<dbReference type="PANTHER" id="PTHR43734:SF1">
    <property type="entry name" value="PHYTOENE DESATURASE"/>
    <property type="match status" value="1"/>
</dbReference>
<keyword evidence="4 5" id="KW-0560">Oxidoreductase</keyword>
<dbReference type="NCBIfam" id="TIGR02734">
    <property type="entry name" value="crtI_fam"/>
    <property type="match status" value="1"/>
</dbReference>
<dbReference type="InterPro" id="IPR014105">
    <property type="entry name" value="Carotenoid/retinoid_OxRdtase"/>
</dbReference>
<dbReference type="Proteomes" id="UP001307705">
    <property type="component" value="Unassembled WGS sequence"/>
</dbReference>
<dbReference type="InterPro" id="IPR036188">
    <property type="entry name" value="FAD/NAD-bd_sf"/>
</dbReference>
<comment type="similarity">
    <text evidence="2 5">Belongs to the carotenoid/retinoid oxidoreductase family.</text>
</comment>
<sequence length="494" mass="56201">MAQKHVVVIGSGFAGLSAATHLAHHTSCSITLLEKNDSPGGRARKFEHQGFVFDMGPSWYWMPDVFENYFAHFNKKPADYYDLIRLDPSYAVIYGENDVLDIPADLEEFKSMLEKIEPGAGKNLDKFLAQAKYKYEVGIHDLVKKPSRSLFEFASPGLLVDMIRMDIFQSMSKHVRKFFSHDKIIRLMEFPVLFLGETAENIPALYSLMNYADIALGTWYPKMGMHEIIRGMVALAEEKGVKIRYSAEVEEIEIEKGVAKRIRLKSGEKINADIVVAGADYHHVDKHLINPTYSNYTEEYWDKRVMAPSSLLFYLGIDKKLKNLRHHNLFFDEPLGPHADAIYKNPRWPERPLFYASVPSITDPTVAPEGKENLFLLIPLAPDLEDTEEMREKYFTIILDRLEKITGQEIRSHIIYKRSYAHSDFKADYHAYKGNAYGLANTLLQTAILKPGLKNKKVSNLYYTGQLTVPGPGVPPSLISGQVVADEVMKENNL</sequence>
<keyword evidence="3 5" id="KW-0125">Carotenoid biosynthesis</keyword>
<comment type="caution">
    <text evidence="7">The sequence shown here is derived from an EMBL/GenBank/DDBJ whole genome shotgun (WGS) entry which is preliminary data.</text>
</comment>
<feature type="domain" description="Amine oxidase" evidence="6">
    <location>
        <begin position="13"/>
        <end position="489"/>
    </location>
</feature>
<dbReference type="EMBL" id="BTPE01000014">
    <property type="protein sequence ID" value="GMQ35139.1"/>
    <property type="molecule type" value="Genomic_DNA"/>
</dbReference>
<organism evidence="7 8">
    <name type="scientific">Algoriphagus taiwanensis</name>
    <dbReference type="NCBI Taxonomy" id="1445656"/>
    <lineage>
        <taxon>Bacteria</taxon>
        <taxon>Pseudomonadati</taxon>
        <taxon>Bacteroidota</taxon>
        <taxon>Cytophagia</taxon>
        <taxon>Cytophagales</taxon>
        <taxon>Cyclobacteriaceae</taxon>
        <taxon>Algoriphagus</taxon>
    </lineage>
</organism>
<reference evidence="7 8" key="1">
    <citation type="submission" date="2023-08" db="EMBL/GenBank/DDBJ databases">
        <title>Draft genome sequence of Algoriphagus taiwanensis.</title>
        <authorList>
            <person name="Takatani N."/>
            <person name="Hosokawa M."/>
            <person name="Sawabe T."/>
        </authorList>
    </citation>
    <scope>NUCLEOTIDE SEQUENCE [LARGE SCALE GENOMIC DNA]</scope>
    <source>
        <strain evidence="7 8">JCM 19755</strain>
    </source>
</reference>
<evidence type="ECO:0000256" key="5">
    <source>
        <dbReference type="RuleBase" id="RU362075"/>
    </source>
</evidence>
<evidence type="ECO:0000313" key="7">
    <source>
        <dbReference type="EMBL" id="GMQ35139.1"/>
    </source>
</evidence>
<dbReference type="SUPFAM" id="SSF51905">
    <property type="entry name" value="FAD/NAD(P)-binding domain"/>
    <property type="match status" value="1"/>
</dbReference>
<accession>A0ABQ6Q4M1</accession>
<keyword evidence="8" id="KW-1185">Reference proteome</keyword>
<protein>
    <submittedName>
        <fullName evidence="7">Phytoene desaturase family protein</fullName>
    </submittedName>
</protein>
<name>A0ABQ6Q4M1_9BACT</name>
<evidence type="ECO:0000313" key="8">
    <source>
        <dbReference type="Proteomes" id="UP001307705"/>
    </source>
</evidence>
<evidence type="ECO:0000259" key="6">
    <source>
        <dbReference type="Pfam" id="PF01593"/>
    </source>
</evidence>
<dbReference type="Gene3D" id="3.50.50.60">
    <property type="entry name" value="FAD/NAD(P)-binding domain"/>
    <property type="match status" value="2"/>
</dbReference>
<dbReference type="RefSeq" id="WP_338229965.1">
    <property type="nucleotide sequence ID" value="NZ_BTPE01000014.1"/>
</dbReference>
<evidence type="ECO:0000256" key="2">
    <source>
        <dbReference type="ARBA" id="ARBA00006046"/>
    </source>
</evidence>
<comment type="pathway">
    <text evidence="1 5">Carotenoid biosynthesis.</text>
</comment>
<evidence type="ECO:0000256" key="3">
    <source>
        <dbReference type="ARBA" id="ARBA00022746"/>
    </source>
</evidence>
<evidence type="ECO:0000256" key="1">
    <source>
        <dbReference type="ARBA" id="ARBA00004829"/>
    </source>
</evidence>